<keyword evidence="2" id="KW-0378">Hydrolase</keyword>
<dbReference type="InterPro" id="IPR052897">
    <property type="entry name" value="Sec-Metab_Biosynth_Hydrolase"/>
</dbReference>
<dbReference type="RefSeq" id="WP_099478016.1">
    <property type="nucleotide sequence ID" value="NZ_CP016809.1"/>
</dbReference>
<dbReference type="AlphaFoldDB" id="A0A1B2E1B8"/>
<dbReference type="KEGG" id="pib:BBD41_14755"/>
<proteinExistence type="predicted"/>
<dbReference type="InterPro" id="IPR000073">
    <property type="entry name" value="AB_hydrolase_1"/>
</dbReference>
<organism evidence="2">
    <name type="scientific">Paenibacillus ihbetae</name>
    <dbReference type="NCBI Taxonomy" id="1870820"/>
    <lineage>
        <taxon>Bacteria</taxon>
        <taxon>Bacillati</taxon>
        <taxon>Bacillota</taxon>
        <taxon>Bacilli</taxon>
        <taxon>Bacillales</taxon>
        <taxon>Paenibacillaceae</taxon>
        <taxon>Paenibacillus</taxon>
    </lineage>
</organism>
<feature type="domain" description="AB hydrolase-1" evidence="1">
    <location>
        <begin position="11"/>
        <end position="226"/>
    </location>
</feature>
<evidence type="ECO:0000259" key="1">
    <source>
        <dbReference type="Pfam" id="PF12697"/>
    </source>
</evidence>
<dbReference type="Pfam" id="PF12697">
    <property type="entry name" value="Abhydrolase_6"/>
    <property type="match status" value="1"/>
</dbReference>
<protein>
    <submittedName>
        <fullName evidence="2">Alpha/beta hydrolase</fullName>
    </submittedName>
</protein>
<evidence type="ECO:0000313" key="2">
    <source>
        <dbReference type="EMBL" id="ANY73731.1"/>
    </source>
</evidence>
<dbReference type="InterPro" id="IPR029058">
    <property type="entry name" value="AB_hydrolase_fold"/>
</dbReference>
<dbReference type="SUPFAM" id="SSF53474">
    <property type="entry name" value="alpha/beta-Hydrolases"/>
    <property type="match status" value="1"/>
</dbReference>
<dbReference type="PANTHER" id="PTHR37017:SF11">
    <property type="entry name" value="ESTERASE_LIPASE_THIOESTERASE DOMAIN-CONTAINING PROTEIN"/>
    <property type="match status" value="1"/>
</dbReference>
<reference evidence="2" key="1">
    <citation type="submission" date="2016-08" db="EMBL/GenBank/DDBJ databases">
        <title>Complete Genome Seqeunce of Paenibacillus sp. nov. IHBB 9852 from high altitute lake of Indian trans-Himalayas.</title>
        <authorList>
            <person name="Kiran S."/>
            <person name="Swarnkar M.K."/>
            <person name="Rana A."/>
            <person name="Tewari R."/>
            <person name="Gulati A."/>
        </authorList>
    </citation>
    <scope>NUCLEOTIDE SEQUENCE [LARGE SCALE GENOMIC DNA]</scope>
    <source>
        <strain evidence="2">IHBB 9852</strain>
    </source>
</reference>
<dbReference type="PANTHER" id="PTHR37017">
    <property type="entry name" value="AB HYDROLASE-1 DOMAIN-CONTAINING PROTEIN-RELATED"/>
    <property type="match status" value="1"/>
</dbReference>
<sequence length="240" mass="26176">MKKNTNEEIGFVFIHGAGLEGRIWSNVAEGLAQPSLLLDFPLRKGPVDSRSDLALEDYVSHMEHQVSQWGIQRFVIVAHSLGGVLALKLASKFSDRLAGFVAVGAAIPKNGGSFVSVLPFPKRMLITAILRKWGTKPPESVICAGLCNDLSEEQTAGLVQGFVPEAIRVYTDRAQATVPAVPKLYVKLTKDKEFPSSLQNKMISHLSPHSVEQLESGHLPMLSKPGDLQRILQSFLGRIA</sequence>
<dbReference type="Gene3D" id="3.40.50.1820">
    <property type="entry name" value="alpha/beta hydrolase"/>
    <property type="match status" value="1"/>
</dbReference>
<name>A0A1B2E1B8_9BACL</name>
<accession>A0A1B2E1B8</accession>
<dbReference type="GO" id="GO:0016787">
    <property type="term" value="F:hydrolase activity"/>
    <property type="evidence" value="ECO:0007669"/>
    <property type="project" value="UniProtKB-KW"/>
</dbReference>
<gene>
    <name evidence="2" type="ORF">BBD41_14755</name>
</gene>
<dbReference type="EMBL" id="CP016809">
    <property type="protein sequence ID" value="ANY73731.1"/>
    <property type="molecule type" value="Genomic_DNA"/>
</dbReference>